<feature type="compositionally biased region" description="Polar residues" evidence="1">
    <location>
        <begin position="37"/>
        <end position="46"/>
    </location>
</feature>
<evidence type="ECO:0000256" key="1">
    <source>
        <dbReference type="SAM" id="MobiDB-lite"/>
    </source>
</evidence>
<keyword evidence="3" id="KW-1185">Reference proteome</keyword>
<feature type="compositionally biased region" description="Acidic residues" evidence="1">
    <location>
        <begin position="14"/>
        <end position="29"/>
    </location>
</feature>
<accession>A0A9W7D4H2</accession>
<feature type="region of interest" description="Disordered" evidence="1">
    <location>
        <begin position="1"/>
        <end position="53"/>
    </location>
</feature>
<evidence type="ECO:0000313" key="2">
    <source>
        <dbReference type="EMBL" id="GMF57498.1"/>
    </source>
</evidence>
<sequence>MEPSELSEPPPPVDVDDGHEEEEEEEEVEIFSADVSAGSSAPSSDRASLLPPATRRCVSKDMLEQMPTLNINVCRPSSAPK</sequence>
<organism evidence="2 3">
    <name type="scientific">Phytophthora fragariaefolia</name>
    <dbReference type="NCBI Taxonomy" id="1490495"/>
    <lineage>
        <taxon>Eukaryota</taxon>
        <taxon>Sar</taxon>
        <taxon>Stramenopiles</taxon>
        <taxon>Oomycota</taxon>
        <taxon>Peronosporomycetes</taxon>
        <taxon>Peronosporales</taxon>
        <taxon>Peronosporaceae</taxon>
        <taxon>Phytophthora</taxon>
    </lineage>
</organism>
<dbReference type="OrthoDB" id="2245455at2759"/>
<proteinExistence type="predicted"/>
<dbReference type="Proteomes" id="UP001165121">
    <property type="component" value="Unassembled WGS sequence"/>
</dbReference>
<reference evidence="2" key="1">
    <citation type="submission" date="2023-04" db="EMBL/GenBank/DDBJ databases">
        <title>Phytophthora fragariaefolia NBRC 109709.</title>
        <authorList>
            <person name="Ichikawa N."/>
            <person name="Sato H."/>
            <person name="Tonouchi N."/>
        </authorList>
    </citation>
    <scope>NUCLEOTIDE SEQUENCE</scope>
    <source>
        <strain evidence="2">NBRC 109709</strain>
    </source>
</reference>
<protein>
    <submittedName>
        <fullName evidence="2">Unnamed protein product</fullName>
    </submittedName>
</protein>
<name>A0A9W7D4H2_9STRA</name>
<dbReference type="AlphaFoldDB" id="A0A9W7D4H2"/>
<evidence type="ECO:0000313" key="3">
    <source>
        <dbReference type="Proteomes" id="UP001165121"/>
    </source>
</evidence>
<comment type="caution">
    <text evidence="2">The sequence shown here is derived from an EMBL/GenBank/DDBJ whole genome shotgun (WGS) entry which is preliminary data.</text>
</comment>
<gene>
    <name evidence="2" type="ORF">Pfra01_002453800</name>
</gene>
<dbReference type="EMBL" id="BSXT01004362">
    <property type="protein sequence ID" value="GMF57498.1"/>
    <property type="molecule type" value="Genomic_DNA"/>
</dbReference>